<dbReference type="Gene3D" id="2.60.220.30">
    <property type="match status" value="1"/>
</dbReference>
<feature type="chain" id="PRO_5037159657" evidence="2">
    <location>
        <begin position="26"/>
        <end position="453"/>
    </location>
</feature>
<evidence type="ECO:0000313" key="4">
    <source>
        <dbReference type="EMBL" id="MBJ6360071.1"/>
    </source>
</evidence>
<accession>A0A934MML8</accession>
<dbReference type="PROSITE" id="PS51272">
    <property type="entry name" value="SLH"/>
    <property type="match status" value="3"/>
</dbReference>
<comment type="caution">
    <text evidence="4">The sequence shown here is derived from an EMBL/GenBank/DDBJ whole genome shotgun (WGS) entry which is preliminary data.</text>
</comment>
<sequence length="453" mass="47846">MKFRLFKIMLIAALLLISLPLSVMAEPTNVTLKDVANKVQGNSLTVEGTTSYEEILIKIIRPNGTVFYYDVVIPDTTGKYMVSVTLPSNADVGTYTIVAGKGTDVVTGQFNVSASNPGTGNPGTGNGSGGGGGGGGLPPTNTATVQAAIGGTVTLNGVTINFPAGVLGSNIKVTVEKVSDPAKLPIDALQRLVSDVFEITKDKDGLFDKTVTITLPFNKSKVELEKFETKIYWLNETTGKWVPLDNQQIDFNNGTISGTVNHFTKFAVLATEKQKPAEPEVALTDIKGHWAEASIVGLIKLGAISGYPDHTFKPNNNITRSEFVSVLVKAFQLETSNGKVYSDTANHWAKTAISTAAELGIVNGYSETTFGPNDPITREQMAAMIVKAAKLPLVEEGKTFTDSSDISGWAVPSMAAATSKGLIGGYNGSLRPKGNATRAEAAAVILKAISINK</sequence>
<feature type="region of interest" description="Disordered" evidence="1">
    <location>
        <begin position="113"/>
        <end position="139"/>
    </location>
</feature>
<evidence type="ECO:0000259" key="3">
    <source>
        <dbReference type="PROSITE" id="PS51272"/>
    </source>
</evidence>
<dbReference type="InterPro" id="IPR001119">
    <property type="entry name" value="SLH_dom"/>
</dbReference>
<evidence type="ECO:0000256" key="1">
    <source>
        <dbReference type="SAM" id="MobiDB-lite"/>
    </source>
</evidence>
<feature type="domain" description="SLH" evidence="3">
    <location>
        <begin position="400"/>
        <end position="453"/>
    </location>
</feature>
<dbReference type="RefSeq" id="WP_199017593.1">
    <property type="nucleotide sequence ID" value="NZ_JAELUP010000004.1"/>
</dbReference>
<keyword evidence="5" id="KW-1185">Reference proteome</keyword>
<dbReference type="InterPro" id="IPR051465">
    <property type="entry name" value="Cell_Envelope_Struct_Comp"/>
</dbReference>
<keyword evidence="2" id="KW-0732">Signal</keyword>
<dbReference type="EMBL" id="JAELUP010000004">
    <property type="protein sequence ID" value="MBJ6360071.1"/>
    <property type="molecule type" value="Genomic_DNA"/>
</dbReference>
<feature type="signal peptide" evidence="2">
    <location>
        <begin position="1"/>
        <end position="25"/>
    </location>
</feature>
<evidence type="ECO:0000256" key="2">
    <source>
        <dbReference type="SAM" id="SignalP"/>
    </source>
</evidence>
<evidence type="ECO:0000313" key="5">
    <source>
        <dbReference type="Proteomes" id="UP000640274"/>
    </source>
</evidence>
<dbReference type="AlphaFoldDB" id="A0A934MML8"/>
<proteinExistence type="predicted"/>
<feature type="domain" description="SLH" evidence="3">
    <location>
        <begin position="278"/>
        <end position="335"/>
    </location>
</feature>
<organism evidence="4 5">
    <name type="scientific">Paenibacillus roseus</name>
    <dbReference type="NCBI Taxonomy" id="2798579"/>
    <lineage>
        <taxon>Bacteria</taxon>
        <taxon>Bacillati</taxon>
        <taxon>Bacillota</taxon>
        <taxon>Bacilli</taxon>
        <taxon>Bacillales</taxon>
        <taxon>Paenibacillaceae</taxon>
        <taxon>Paenibacillus</taxon>
    </lineage>
</organism>
<feature type="compositionally biased region" description="Gly residues" evidence="1">
    <location>
        <begin position="120"/>
        <end position="137"/>
    </location>
</feature>
<dbReference type="PANTHER" id="PTHR43308">
    <property type="entry name" value="OUTER MEMBRANE PROTEIN ALPHA-RELATED"/>
    <property type="match status" value="1"/>
</dbReference>
<dbReference type="PANTHER" id="PTHR43308:SF5">
    <property type="entry name" value="S-LAYER PROTEIN _ PEPTIDOGLYCAN ENDO-BETA-N-ACETYLGLUCOSAMINIDASE"/>
    <property type="match status" value="1"/>
</dbReference>
<protein>
    <submittedName>
        <fullName evidence="4">S-layer homology domain-containing protein</fullName>
    </submittedName>
</protein>
<reference evidence="4" key="1">
    <citation type="submission" date="2020-12" db="EMBL/GenBank/DDBJ databases">
        <authorList>
            <person name="Huq M.A."/>
        </authorList>
    </citation>
    <scope>NUCLEOTIDE SEQUENCE</scope>
    <source>
        <strain evidence="4">MAHUQ-46</strain>
    </source>
</reference>
<dbReference type="Proteomes" id="UP000640274">
    <property type="component" value="Unassembled WGS sequence"/>
</dbReference>
<feature type="domain" description="SLH" evidence="3">
    <location>
        <begin position="336"/>
        <end position="399"/>
    </location>
</feature>
<name>A0A934MML8_9BACL</name>
<gene>
    <name evidence="4" type="ORF">JFN88_01885</name>
</gene>
<dbReference type="Pfam" id="PF00395">
    <property type="entry name" value="SLH"/>
    <property type="match status" value="3"/>
</dbReference>